<evidence type="ECO:0000256" key="2">
    <source>
        <dbReference type="ARBA" id="ARBA00023136"/>
    </source>
</evidence>
<dbReference type="OrthoDB" id="407674at2759"/>
<dbReference type="Gene3D" id="2.70.170.10">
    <property type="entry name" value="Neurotransmitter-gated ion-channel ligand-binding domain"/>
    <property type="match status" value="1"/>
</dbReference>
<dbReference type="GO" id="GO:0005230">
    <property type="term" value="F:extracellular ligand-gated monoatomic ion channel activity"/>
    <property type="evidence" value="ECO:0007669"/>
    <property type="project" value="InterPro"/>
</dbReference>
<organism evidence="5 6">
    <name type="scientific">Trichonephila inaurata madagascariensis</name>
    <dbReference type="NCBI Taxonomy" id="2747483"/>
    <lineage>
        <taxon>Eukaryota</taxon>
        <taxon>Metazoa</taxon>
        <taxon>Ecdysozoa</taxon>
        <taxon>Arthropoda</taxon>
        <taxon>Chelicerata</taxon>
        <taxon>Arachnida</taxon>
        <taxon>Araneae</taxon>
        <taxon>Araneomorphae</taxon>
        <taxon>Entelegynae</taxon>
        <taxon>Araneoidea</taxon>
        <taxon>Nephilidae</taxon>
        <taxon>Trichonephila</taxon>
        <taxon>Trichonephila inaurata</taxon>
    </lineage>
</organism>
<dbReference type="GO" id="GO:0016020">
    <property type="term" value="C:membrane"/>
    <property type="evidence" value="ECO:0007669"/>
    <property type="project" value="UniProtKB-SubCell"/>
</dbReference>
<dbReference type="AlphaFoldDB" id="A0A8X6X5A5"/>
<evidence type="ECO:0000256" key="3">
    <source>
        <dbReference type="SAM" id="MobiDB-lite"/>
    </source>
</evidence>
<keyword evidence="2" id="KW-0472">Membrane</keyword>
<dbReference type="EMBL" id="BMAV01005457">
    <property type="protein sequence ID" value="GFY46510.1"/>
    <property type="molecule type" value="Genomic_DNA"/>
</dbReference>
<dbReference type="InterPro" id="IPR036734">
    <property type="entry name" value="Neur_chan_lig-bd_sf"/>
</dbReference>
<dbReference type="Proteomes" id="UP000886998">
    <property type="component" value="Unassembled WGS sequence"/>
</dbReference>
<name>A0A8X6X5A5_9ARAC</name>
<keyword evidence="6" id="KW-1185">Reference proteome</keyword>
<keyword evidence="5" id="KW-0675">Receptor</keyword>
<gene>
    <name evidence="5" type="primary">GLRA2_1</name>
    <name evidence="5" type="ORF">TNIN_268651</name>
</gene>
<dbReference type="Pfam" id="PF02931">
    <property type="entry name" value="Neur_chan_LBD"/>
    <property type="match status" value="1"/>
</dbReference>
<feature type="non-terminal residue" evidence="5">
    <location>
        <position position="1"/>
    </location>
</feature>
<comment type="subcellular location">
    <subcellularLocation>
        <location evidence="1">Membrane</location>
    </subcellularLocation>
</comment>
<feature type="region of interest" description="Disordered" evidence="3">
    <location>
        <begin position="88"/>
        <end position="114"/>
    </location>
</feature>
<evidence type="ECO:0000256" key="1">
    <source>
        <dbReference type="ARBA" id="ARBA00004370"/>
    </source>
</evidence>
<accession>A0A8X6X5A5</accession>
<evidence type="ECO:0000313" key="6">
    <source>
        <dbReference type="Proteomes" id="UP000886998"/>
    </source>
</evidence>
<feature type="domain" description="Neurotransmitter-gated ion-channel ligand-binding" evidence="4">
    <location>
        <begin position="2"/>
        <end position="63"/>
    </location>
</feature>
<protein>
    <submittedName>
        <fullName evidence="5">Glycine receptor subunit alpha-2</fullName>
    </submittedName>
</protein>
<dbReference type="InterPro" id="IPR018000">
    <property type="entry name" value="Neurotransmitter_ion_chnl_CS"/>
</dbReference>
<evidence type="ECO:0000259" key="4">
    <source>
        <dbReference type="Pfam" id="PF02931"/>
    </source>
</evidence>
<proteinExistence type="predicted"/>
<sequence>LTLELSCAMKFEAYPHDTQNCSMMIESLSHTVDDLIFLWNITAPLVVSEDVELPQLDIVESLTEDCTLEYSTEMGKSRAEYMRNYKQKKKKPEEKLKTGGVRPKKIAHNSTQRSRDFRASAANAILSQTSTADLTIAIPNLFASHATVRMTSLPLSYAPSTSIASVSNTGSEEIHQHPADAEQG</sequence>
<dbReference type="PROSITE" id="PS00236">
    <property type="entry name" value="NEUROTR_ION_CHANNEL"/>
    <property type="match status" value="1"/>
</dbReference>
<dbReference type="SUPFAM" id="SSF63712">
    <property type="entry name" value="Nicotinic receptor ligand binding domain-like"/>
    <property type="match status" value="1"/>
</dbReference>
<reference evidence="5" key="1">
    <citation type="submission" date="2020-08" db="EMBL/GenBank/DDBJ databases">
        <title>Multicomponent nature underlies the extraordinary mechanical properties of spider dragline silk.</title>
        <authorList>
            <person name="Kono N."/>
            <person name="Nakamura H."/>
            <person name="Mori M."/>
            <person name="Yoshida Y."/>
            <person name="Ohtoshi R."/>
            <person name="Malay A.D."/>
            <person name="Moran D.A.P."/>
            <person name="Tomita M."/>
            <person name="Numata K."/>
            <person name="Arakawa K."/>
        </authorList>
    </citation>
    <scope>NUCLEOTIDE SEQUENCE</scope>
</reference>
<comment type="caution">
    <text evidence="5">The sequence shown here is derived from an EMBL/GenBank/DDBJ whole genome shotgun (WGS) entry which is preliminary data.</text>
</comment>
<evidence type="ECO:0000313" key="5">
    <source>
        <dbReference type="EMBL" id="GFY46510.1"/>
    </source>
</evidence>
<dbReference type="InterPro" id="IPR006202">
    <property type="entry name" value="Neur_chan_lig-bd"/>
</dbReference>